<sequence>MPTSLFSNIPYRVADIHSAKIGREEINWVEREMPGLMAIRQKYENKYPLKGMRISGSSHITTHTAVFIETLKLLGAEVRWSASNIYSTQDQAAAAIAANNTPIFAWRGESLSDYWWSIFQTLHFSNHQGPTHIIDDKGDLSIMIHQGLMGENNYKVLDQESNVFSINELNLFLKRVLAEDQNCWKNLTKDLKVITEDTKTGINRMLQLLNENRLLYPIININSSIIKSKIDNFYSCKGTIAESIKKATRTMLIGKDVVICGFGDIGRGCAEALRNSGARVSITETDPIRAMGAAMEGYQVVKLNDVCETADIFITATGRKHILKFEHMQRMKDQAIICNMGHYELEIEYDVLNTHPEIKKIPISPQLKRYFFPDGNSILLIAEGKLVNLACDTTQMAFLKSCSYSTQTLIQIELNKIQPEIGIHKVPKDIDTEVSILHLPKIGAKLTFTNKNKLNQ</sequence>
<keyword evidence="3 8" id="KW-0378">Hydrolase</keyword>
<dbReference type="GO" id="GO:0033353">
    <property type="term" value="P:S-adenosylmethionine cycle"/>
    <property type="evidence" value="ECO:0007669"/>
    <property type="project" value="TreeGrafter"/>
</dbReference>
<dbReference type="OrthoDB" id="9802717at2"/>
<protein>
    <submittedName>
        <fullName evidence="8">Adenosylhomocysteinase</fullName>
        <ecNumber evidence="8">3.3.1.1</ecNumber>
    </submittedName>
</protein>
<evidence type="ECO:0000256" key="1">
    <source>
        <dbReference type="ARBA" id="ARBA00007122"/>
    </source>
</evidence>
<name>F3ZQU7_9BACE</name>
<comment type="similarity">
    <text evidence="1">Belongs to the adenosylhomocysteinase family.</text>
</comment>
<dbReference type="GO" id="GO:0005829">
    <property type="term" value="C:cytosol"/>
    <property type="evidence" value="ECO:0007669"/>
    <property type="project" value="TreeGrafter"/>
</dbReference>
<dbReference type="STRING" id="679937.Bcop_0387"/>
<gene>
    <name evidence="8" type="ORF">Bcop_0387</name>
</gene>
<dbReference type="GO" id="GO:0004013">
    <property type="term" value="F:adenosylhomocysteinase activity"/>
    <property type="evidence" value="ECO:0007669"/>
    <property type="project" value="TreeGrafter"/>
</dbReference>
<keyword evidence="2" id="KW-0554">One-carbon metabolism</keyword>
<dbReference type="AlphaFoldDB" id="F3ZQU7"/>
<evidence type="ECO:0000313" key="9">
    <source>
        <dbReference type="Proteomes" id="UP000018439"/>
    </source>
</evidence>
<dbReference type="SMART" id="SM00996">
    <property type="entry name" value="AdoHcyase"/>
    <property type="match status" value="1"/>
</dbReference>
<dbReference type="PANTHER" id="PTHR23420">
    <property type="entry name" value="ADENOSYLHOMOCYSTEINASE"/>
    <property type="match status" value="1"/>
</dbReference>
<dbReference type="SUPFAM" id="SSF52283">
    <property type="entry name" value="Formate/glycerate dehydrogenase catalytic domain-like"/>
    <property type="match status" value="1"/>
</dbReference>
<feature type="binding site" evidence="6">
    <location>
        <position position="388"/>
    </location>
    <ligand>
        <name>NAD(+)</name>
        <dbReference type="ChEBI" id="CHEBI:57540"/>
    </ligand>
</feature>
<dbReference type="Pfam" id="PF00670">
    <property type="entry name" value="AdoHcyase_NAD"/>
    <property type="match status" value="1"/>
</dbReference>
<dbReference type="InterPro" id="IPR020082">
    <property type="entry name" value="S-Ado-L-homoCys_hydrolase_CS"/>
</dbReference>
<dbReference type="Gene3D" id="3.40.50.720">
    <property type="entry name" value="NAD(P)-binding Rossmann-like Domain"/>
    <property type="match status" value="1"/>
</dbReference>
<dbReference type="PROSITE" id="PS00738">
    <property type="entry name" value="ADOHCYASE_1"/>
    <property type="match status" value="1"/>
</dbReference>
<feature type="domain" description="S-adenosyl-L-homocysteine hydrolase NAD binding" evidence="7">
    <location>
        <begin position="232"/>
        <end position="394"/>
    </location>
</feature>
<dbReference type="GO" id="GO:0006730">
    <property type="term" value="P:one-carbon metabolic process"/>
    <property type="evidence" value="ECO:0007669"/>
    <property type="project" value="UniProtKB-KW"/>
</dbReference>
<evidence type="ECO:0000256" key="6">
    <source>
        <dbReference type="PIRSR" id="PIRSR001109-2"/>
    </source>
</evidence>
<dbReference type="InterPro" id="IPR000043">
    <property type="entry name" value="Adenosylhomocysteinase-like"/>
</dbReference>
<dbReference type="Gene3D" id="3.40.50.1480">
    <property type="entry name" value="Adenosylhomocysteinase-like"/>
    <property type="match status" value="1"/>
</dbReference>
<dbReference type="EMBL" id="CM001167">
    <property type="protein sequence ID" value="EGJ70605.1"/>
    <property type="molecule type" value="Genomic_DNA"/>
</dbReference>
<dbReference type="PIRSF" id="PIRSF001109">
    <property type="entry name" value="Ad_hcy_hydrolase"/>
    <property type="match status" value="1"/>
</dbReference>
<keyword evidence="9" id="KW-1185">Reference proteome</keyword>
<reference evidence="8 9" key="1">
    <citation type="journal article" date="2011" name="Stand. Genomic Sci.">
        <title>Non-contiguous finished genome sequence of Bacteroides coprosuis type strain (PC139).</title>
        <authorList>
            <person name="Land M."/>
            <person name="Held B."/>
            <person name="Gronow S."/>
            <person name="Abt B."/>
            <person name="Lucas S."/>
            <person name="Del Rio T.G."/>
            <person name="Nolan M."/>
            <person name="Tice H."/>
            <person name="Cheng J.F."/>
            <person name="Pitluck S."/>
            <person name="Liolios K."/>
            <person name="Pagani I."/>
            <person name="Ivanova N."/>
            <person name="Mavromatis K."/>
            <person name="Mikhailova N."/>
            <person name="Pati A."/>
            <person name="Tapia R."/>
            <person name="Han C."/>
            <person name="Goodwin L."/>
            <person name="Chen A."/>
            <person name="Palaniappan K."/>
            <person name="Hauser L."/>
            <person name="Brambilla E.M."/>
            <person name="Rohde M."/>
            <person name="Goker M."/>
            <person name="Detter J.C."/>
            <person name="Woyke T."/>
            <person name="Bristow J."/>
            <person name="Eisen J.A."/>
            <person name="Markowitz V."/>
            <person name="Hugenholtz P."/>
            <person name="Kyrpides N.C."/>
            <person name="Klenk H.P."/>
            <person name="Lapidus A."/>
        </authorList>
    </citation>
    <scope>NUCLEOTIDE SEQUENCE</scope>
    <source>
        <strain evidence="8 9">DSM 18011</strain>
    </source>
</reference>
<dbReference type="SUPFAM" id="SSF51735">
    <property type="entry name" value="NAD(P)-binding Rossmann-fold domains"/>
    <property type="match status" value="1"/>
</dbReference>
<dbReference type="InterPro" id="IPR015878">
    <property type="entry name" value="Ado_hCys_hydrolase_NAD-bd"/>
</dbReference>
<feature type="binding site" evidence="6">
    <location>
        <position position="284"/>
    </location>
    <ligand>
        <name>NAD(+)</name>
        <dbReference type="ChEBI" id="CHEBI:57540"/>
    </ligand>
</feature>
<dbReference type="Pfam" id="PF05221">
    <property type="entry name" value="AdoHcyase"/>
    <property type="match status" value="1"/>
</dbReference>
<feature type="binding site" evidence="6">
    <location>
        <begin position="263"/>
        <end position="268"/>
    </location>
    <ligand>
        <name>NAD(+)</name>
        <dbReference type="ChEBI" id="CHEBI:57540"/>
    </ligand>
</feature>
<accession>F3ZQU7</accession>
<organism evidence="8 9">
    <name type="scientific">Bacteroides coprosuis DSM 18011</name>
    <dbReference type="NCBI Taxonomy" id="679937"/>
    <lineage>
        <taxon>Bacteria</taxon>
        <taxon>Pseudomonadati</taxon>
        <taxon>Bacteroidota</taxon>
        <taxon>Bacteroidia</taxon>
        <taxon>Bacteroidales</taxon>
        <taxon>Bacteroidaceae</taxon>
        <taxon>Bacteroides</taxon>
    </lineage>
</organism>
<evidence type="ECO:0000259" key="7">
    <source>
        <dbReference type="SMART" id="SM00997"/>
    </source>
</evidence>
<evidence type="ECO:0000256" key="4">
    <source>
        <dbReference type="ARBA" id="ARBA00023027"/>
    </source>
</evidence>
<dbReference type="SMART" id="SM00997">
    <property type="entry name" value="AdoHcyase_NAD"/>
    <property type="match status" value="1"/>
</dbReference>
<dbReference type="InterPro" id="IPR042172">
    <property type="entry name" value="Adenosylhomocyst_ase-like_sf"/>
</dbReference>
<evidence type="ECO:0000256" key="5">
    <source>
        <dbReference type="ARBA" id="ARBA00029440"/>
    </source>
</evidence>
<evidence type="ECO:0000313" key="8">
    <source>
        <dbReference type="EMBL" id="EGJ70605.1"/>
    </source>
</evidence>
<dbReference type="eggNOG" id="COG0499">
    <property type="taxonomic scope" value="Bacteria"/>
</dbReference>
<proteinExistence type="inferred from homology"/>
<keyword evidence="4 6" id="KW-0520">NAD</keyword>
<evidence type="ECO:0000256" key="2">
    <source>
        <dbReference type="ARBA" id="ARBA00022563"/>
    </source>
</evidence>
<dbReference type="FunFam" id="3.40.50.720:FF:000004">
    <property type="entry name" value="Adenosylhomocysteinase"/>
    <property type="match status" value="1"/>
</dbReference>
<dbReference type="HOGENOM" id="CLU_025194_2_1_10"/>
<evidence type="ECO:0000256" key="3">
    <source>
        <dbReference type="ARBA" id="ARBA00022801"/>
    </source>
</evidence>
<dbReference type="Proteomes" id="UP000018439">
    <property type="component" value="Chromosome"/>
</dbReference>
<comment type="pathway">
    <text evidence="5">Amino-acid biosynthesis.</text>
</comment>
<dbReference type="InterPro" id="IPR036291">
    <property type="entry name" value="NAD(P)-bd_dom_sf"/>
</dbReference>
<comment type="cofactor">
    <cofactor evidence="6">
        <name>NAD(+)</name>
        <dbReference type="ChEBI" id="CHEBI:57540"/>
    </cofactor>
    <text evidence="6">Binds 1 NAD(+) per subunit.</text>
</comment>
<dbReference type="EC" id="3.3.1.1" evidence="8"/>
<dbReference type="PANTHER" id="PTHR23420:SF0">
    <property type="entry name" value="ADENOSYLHOMOCYSTEINASE"/>
    <property type="match status" value="1"/>
</dbReference>
<feature type="binding site" evidence="6">
    <location>
        <begin position="198"/>
        <end position="200"/>
    </location>
    <ligand>
        <name>NAD(+)</name>
        <dbReference type="ChEBI" id="CHEBI:57540"/>
    </ligand>
</feature>